<dbReference type="InterPro" id="IPR001387">
    <property type="entry name" value="Cro/C1-type_HTH"/>
</dbReference>
<dbReference type="InterPro" id="IPR010982">
    <property type="entry name" value="Lambda_DNA-bd_dom_sf"/>
</dbReference>
<accession>A0A1C3ZM91</accession>
<dbReference type="OrthoDB" id="7065101at2"/>
<gene>
    <name evidence="2" type="ORF">GA0061081_1024</name>
</gene>
<dbReference type="AlphaFoldDB" id="A0A1C3ZM91"/>
<reference evidence="3" key="1">
    <citation type="submission" date="2016-08" db="EMBL/GenBank/DDBJ databases">
        <authorList>
            <person name="Varghese N."/>
            <person name="Submissions Spin"/>
        </authorList>
    </citation>
    <scope>NUCLEOTIDE SEQUENCE [LARGE SCALE GENOMIC DNA]</scope>
    <source>
        <strain evidence="3">R-53248</strain>
    </source>
</reference>
<dbReference type="GO" id="GO:0003677">
    <property type="term" value="F:DNA binding"/>
    <property type="evidence" value="ECO:0007669"/>
    <property type="project" value="InterPro"/>
</dbReference>
<dbReference type="RefSeq" id="WP_091346636.1">
    <property type="nucleotide sequence ID" value="NZ_FMAQ01000002.1"/>
</dbReference>
<keyword evidence="3" id="KW-1185">Reference proteome</keyword>
<name>A0A1C3ZM91_9GAMM</name>
<dbReference type="Pfam" id="PF01381">
    <property type="entry name" value="HTH_3"/>
    <property type="match status" value="1"/>
</dbReference>
<proteinExistence type="predicted"/>
<dbReference type="STRING" id="1798182.GA0061081_1024"/>
<organism evidence="2 3">
    <name type="scientific">Gilliamella bombicola</name>
    <dbReference type="NCBI Taxonomy" id="1798182"/>
    <lineage>
        <taxon>Bacteria</taxon>
        <taxon>Pseudomonadati</taxon>
        <taxon>Pseudomonadota</taxon>
        <taxon>Gammaproteobacteria</taxon>
        <taxon>Orbales</taxon>
        <taxon>Orbaceae</taxon>
        <taxon>Gilliamella</taxon>
    </lineage>
</organism>
<dbReference type="SMART" id="SM00530">
    <property type="entry name" value="HTH_XRE"/>
    <property type="match status" value="1"/>
</dbReference>
<dbReference type="Proteomes" id="UP000199670">
    <property type="component" value="Unassembled WGS sequence"/>
</dbReference>
<dbReference type="CDD" id="cd00093">
    <property type="entry name" value="HTH_XRE"/>
    <property type="match status" value="1"/>
</dbReference>
<dbReference type="SUPFAM" id="SSF47413">
    <property type="entry name" value="lambda repressor-like DNA-binding domains"/>
    <property type="match status" value="1"/>
</dbReference>
<sequence>MSKKHSTTFSEIKEIALADPVARAAYDEAEDEWKLRELLLTARETAKLSQTELAKRLDVAPSNINRIERAPLNTNIKTILKYLNACNAKINMNLSTL</sequence>
<protein>
    <submittedName>
        <fullName evidence="2">Helix-turn-helix</fullName>
    </submittedName>
</protein>
<evidence type="ECO:0000313" key="3">
    <source>
        <dbReference type="Proteomes" id="UP000199670"/>
    </source>
</evidence>
<dbReference type="EMBL" id="FMAQ01000002">
    <property type="protein sequence ID" value="SCB83330.1"/>
    <property type="molecule type" value="Genomic_DNA"/>
</dbReference>
<evidence type="ECO:0000259" key="1">
    <source>
        <dbReference type="PROSITE" id="PS50943"/>
    </source>
</evidence>
<evidence type="ECO:0000313" key="2">
    <source>
        <dbReference type="EMBL" id="SCB83330.1"/>
    </source>
</evidence>
<feature type="domain" description="HTH cro/C1-type" evidence="1">
    <location>
        <begin position="39"/>
        <end position="97"/>
    </location>
</feature>
<dbReference type="PROSITE" id="PS50943">
    <property type="entry name" value="HTH_CROC1"/>
    <property type="match status" value="1"/>
</dbReference>
<dbReference type="Gene3D" id="1.10.260.40">
    <property type="entry name" value="lambda repressor-like DNA-binding domains"/>
    <property type="match status" value="1"/>
</dbReference>